<name>A0ABC9NV39_ESCAT</name>
<protein>
    <submittedName>
        <fullName evidence="1">Uncharacterized protein</fullName>
    </submittedName>
</protein>
<proteinExistence type="predicted"/>
<evidence type="ECO:0000313" key="1">
    <source>
        <dbReference type="EMBL" id="EDS93993.1"/>
    </source>
</evidence>
<gene>
    <name evidence="1" type="ORF">ESCAB7627_0586</name>
</gene>
<organism evidence="1 2">
    <name type="scientific">Escherichia albertii (strain TW07627)</name>
    <dbReference type="NCBI Taxonomy" id="502347"/>
    <lineage>
        <taxon>Bacteria</taxon>
        <taxon>Pseudomonadati</taxon>
        <taxon>Pseudomonadota</taxon>
        <taxon>Gammaproteobacteria</taxon>
        <taxon>Enterobacterales</taxon>
        <taxon>Enterobacteriaceae</taxon>
        <taxon>Escherichia</taxon>
    </lineage>
</organism>
<comment type="caution">
    <text evidence="1">The sequence shown here is derived from an EMBL/GenBank/DDBJ whole genome shotgun (WGS) entry which is preliminary data.</text>
</comment>
<dbReference type="AlphaFoldDB" id="A0ABC9NV39"/>
<dbReference type="Proteomes" id="UP000003042">
    <property type="component" value="Unassembled WGS sequence"/>
</dbReference>
<dbReference type="EMBL" id="ABKX01000001">
    <property type="protein sequence ID" value="EDS93993.1"/>
    <property type="molecule type" value="Genomic_DNA"/>
</dbReference>
<evidence type="ECO:0000313" key="2">
    <source>
        <dbReference type="Proteomes" id="UP000003042"/>
    </source>
</evidence>
<reference evidence="1 2" key="1">
    <citation type="submission" date="2008-02" db="EMBL/GenBank/DDBJ databases">
        <title>Annotation of Escherichia albertii TW07627.</title>
        <authorList>
            <person name="Sutton G."/>
            <person name="Whittam T.S."/>
            <person name="Sebastian Y."/>
        </authorList>
    </citation>
    <scope>NUCLEOTIDE SEQUENCE [LARGE SCALE GENOMIC DNA]</scope>
    <source>
        <strain evidence="1 2">TW07627</strain>
    </source>
</reference>
<sequence>METNRNNLLKLLYYLSLMNMQKKMDNANPAVGFNIVAVNHLF</sequence>
<accession>A0ABC9NV39</accession>